<dbReference type="EMBL" id="BMIK01000004">
    <property type="protein sequence ID" value="GGC25672.1"/>
    <property type="molecule type" value="Genomic_DNA"/>
</dbReference>
<feature type="domain" description="NAD(P)-binding" evidence="1">
    <location>
        <begin position="11"/>
        <end position="157"/>
    </location>
</feature>
<sequence length="221" mass="24724">MTAQKTAILFGATGLVGGHLLQELLNSSSYRTVTAVVRHDVGFSHPKLTQLFADLQYVNDIKTQVVADDVFCCVGTTRKKTPDLKDYYRIDHDYPVAAARLAKAVGARTFVLVSAVGANAKSTNFYLRMKGETERDVVAEGPAHTHIFRPSLLTGNRAEKRWAETLSTGFFKLINPLLIRKLSKYRSVPAAWVAKAMYRVTERENGAGVRIYYWNDIRKLV</sequence>
<accession>A0ABQ1LLW7</accession>
<protein>
    <recommendedName>
        <fullName evidence="1">NAD(P)-binding domain-containing protein</fullName>
    </recommendedName>
</protein>
<keyword evidence="3" id="KW-1185">Reference proteome</keyword>
<evidence type="ECO:0000259" key="1">
    <source>
        <dbReference type="Pfam" id="PF13460"/>
    </source>
</evidence>
<dbReference type="Pfam" id="PF13460">
    <property type="entry name" value="NAD_binding_10"/>
    <property type="match status" value="1"/>
</dbReference>
<dbReference type="RefSeq" id="WP_188749585.1">
    <property type="nucleotide sequence ID" value="NZ_BMIK01000004.1"/>
</dbReference>
<name>A0ABQ1LLW7_9SPHI</name>
<dbReference type="PANTHER" id="PTHR14097:SF7">
    <property type="entry name" value="OXIDOREDUCTASE HTATIP2"/>
    <property type="match status" value="1"/>
</dbReference>
<reference evidence="3" key="1">
    <citation type="journal article" date="2019" name="Int. J. Syst. Evol. Microbiol.">
        <title>The Global Catalogue of Microorganisms (GCM) 10K type strain sequencing project: providing services to taxonomists for standard genome sequencing and annotation.</title>
        <authorList>
            <consortium name="The Broad Institute Genomics Platform"/>
            <consortium name="The Broad Institute Genome Sequencing Center for Infectious Disease"/>
            <person name="Wu L."/>
            <person name="Ma J."/>
        </authorList>
    </citation>
    <scope>NUCLEOTIDE SEQUENCE [LARGE SCALE GENOMIC DNA]</scope>
    <source>
        <strain evidence="3">CGMCC 1.15342</strain>
    </source>
</reference>
<proteinExistence type="predicted"/>
<dbReference type="Proteomes" id="UP000597338">
    <property type="component" value="Unassembled WGS sequence"/>
</dbReference>
<dbReference type="InterPro" id="IPR016040">
    <property type="entry name" value="NAD(P)-bd_dom"/>
</dbReference>
<dbReference type="Gene3D" id="3.40.50.720">
    <property type="entry name" value="NAD(P)-binding Rossmann-like Domain"/>
    <property type="match status" value="1"/>
</dbReference>
<organism evidence="2 3">
    <name type="scientific">Parapedobacter defluvii</name>
    <dbReference type="NCBI Taxonomy" id="2045106"/>
    <lineage>
        <taxon>Bacteria</taxon>
        <taxon>Pseudomonadati</taxon>
        <taxon>Bacteroidota</taxon>
        <taxon>Sphingobacteriia</taxon>
        <taxon>Sphingobacteriales</taxon>
        <taxon>Sphingobacteriaceae</taxon>
        <taxon>Parapedobacter</taxon>
    </lineage>
</organism>
<comment type="caution">
    <text evidence="2">The sequence shown here is derived from an EMBL/GenBank/DDBJ whole genome shotgun (WGS) entry which is preliminary data.</text>
</comment>
<evidence type="ECO:0000313" key="2">
    <source>
        <dbReference type="EMBL" id="GGC25672.1"/>
    </source>
</evidence>
<evidence type="ECO:0000313" key="3">
    <source>
        <dbReference type="Proteomes" id="UP000597338"/>
    </source>
</evidence>
<dbReference type="InterPro" id="IPR036291">
    <property type="entry name" value="NAD(P)-bd_dom_sf"/>
</dbReference>
<dbReference type="PANTHER" id="PTHR14097">
    <property type="entry name" value="OXIDOREDUCTASE HTATIP2"/>
    <property type="match status" value="1"/>
</dbReference>
<dbReference type="CDD" id="cd05250">
    <property type="entry name" value="CC3_like_SDR_a"/>
    <property type="match status" value="1"/>
</dbReference>
<gene>
    <name evidence="2" type="ORF">GCM10011386_17060</name>
</gene>
<dbReference type="SUPFAM" id="SSF51735">
    <property type="entry name" value="NAD(P)-binding Rossmann-fold domains"/>
    <property type="match status" value="1"/>
</dbReference>